<dbReference type="EMBL" id="LAVV01009848">
    <property type="protein sequence ID" value="KNZ49893.1"/>
    <property type="molecule type" value="Genomic_DNA"/>
</dbReference>
<dbReference type="VEuPathDB" id="FungiDB:VP01_4712g1"/>
<protein>
    <submittedName>
        <fullName evidence="1">Uncharacterized protein</fullName>
    </submittedName>
</protein>
<evidence type="ECO:0000313" key="1">
    <source>
        <dbReference type="EMBL" id="KNZ49893.1"/>
    </source>
</evidence>
<reference evidence="1 2" key="1">
    <citation type="submission" date="2015-08" db="EMBL/GenBank/DDBJ databases">
        <title>Next Generation Sequencing and Analysis of the Genome of Puccinia sorghi L Schw, the Causal Agent of Maize Common Rust.</title>
        <authorList>
            <person name="Rochi L."/>
            <person name="Burguener G."/>
            <person name="Darino M."/>
            <person name="Turjanski A."/>
            <person name="Kreff E."/>
            <person name="Dieguez M.J."/>
            <person name="Sacco F."/>
        </authorList>
    </citation>
    <scope>NUCLEOTIDE SEQUENCE [LARGE SCALE GENOMIC DNA]</scope>
    <source>
        <strain evidence="1 2">RO10H11247</strain>
    </source>
</reference>
<evidence type="ECO:0000313" key="2">
    <source>
        <dbReference type="Proteomes" id="UP000037035"/>
    </source>
</evidence>
<dbReference type="Proteomes" id="UP000037035">
    <property type="component" value="Unassembled WGS sequence"/>
</dbReference>
<keyword evidence="2" id="KW-1185">Reference proteome</keyword>
<gene>
    <name evidence="1" type="ORF">VP01_4712g1</name>
</gene>
<name>A0A0L6UMZ6_9BASI</name>
<proteinExistence type="predicted"/>
<feature type="non-terminal residue" evidence="1">
    <location>
        <position position="1"/>
    </location>
</feature>
<accession>A0A0L6UMZ6</accession>
<dbReference type="AlphaFoldDB" id="A0A0L6UMZ6"/>
<dbReference type="OrthoDB" id="913043at2759"/>
<comment type="caution">
    <text evidence="1">The sequence shown here is derived from an EMBL/GenBank/DDBJ whole genome shotgun (WGS) entry which is preliminary data.</text>
</comment>
<organism evidence="1 2">
    <name type="scientific">Puccinia sorghi</name>
    <dbReference type="NCBI Taxonomy" id="27349"/>
    <lineage>
        <taxon>Eukaryota</taxon>
        <taxon>Fungi</taxon>
        <taxon>Dikarya</taxon>
        <taxon>Basidiomycota</taxon>
        <taxon>Pucciniomycotina</taxon>
        <taxon>Pucciniomycetes</taxon>
        <taxon>Pucciniales</taxon>
        <taxon>Pucciniaceae</taxon>
        <taxon>Puccinia</taxon>
    </lineage>
</organism>
<sequence>LHNGEPALDESDNTILCAIIIAKLSATTHNDIVNSTNEDDAQELWKSIIKRFISSELSNRARVYNLFANISFDASNIKNFIAEVRSSLVKMEDVGIRLDPEIITYDLIRRLPASLDNIKQAITHSKNGEDIKPETLLDHLEIHANELKVSSVGTKLEAVLMYTNKDKKFAPGNHNPLSDHPPDRCWYDANKANAPWAKRLEFNVSSLSTFSSTHPFTFIIDSGSTSHMVSDRNLFISMTKQKGA</sequence>
<dbReference type="Pfam" id="PF14223">
    <property type="entry name" value="Retrotran_gag_2"/>
    <property type="match status" value="1"/>
</dbReference>